<name>A0A412WW41_9BACT</name>
<dbReference type="SUPFAM" id="SSF81301">
    <property type="entry name" value="Nucleotidyltransferase"/>
    <property type="match status" value="1"/>
</dbReference>
<dbReference type="RefSeq" id="WP_118261297.1">
    <property type="nucleotide sequence ID" value="NZ_CALBWO010000008.1"/>
</dbReference>
<dbReference type="AlphaFoldDB" id="A0A412WW41"/>
<reference evidence="1 2" key="1">
    <citation type="submission" date="2018-08" db="EMBL/GenBank/DDBJ databases">
        <title>A genome reference for cultivated species of the human gut microbiota.</title>
        <authorList>
            <person name="Zou Y."/>
            <person name="Xue W."/>
            <person name="Luo G."/>
        </authorList>
    </citation>
    <scope>NUCLEOTIDE SEQUENCE [LARGE SCALE GENOMIC DNA]</scope>
    <source>
        <strain evidence="1 2">AF14-49</strain>
    </source>
</reference>
<dbReference type="Pfam" id="PF08843">
    <property type="entry name" value="AbiEii"/>
    <property type="match status" value="1"/>
</dbReference>
<dbReference type="EMBL" id="QRZA01000030">
    <property type="protein sequence ID" value="RGV31609.1"/>
    <property type="molecule type" value="Genomic_DNA"/>
</dbReference>
<comment type="caution">
    <text evidence="1">The sequence shown here is derived from an EMBL/GenBank/DDBJ whole genome shotgun (WGS) entry which is preliminary data.</text>
</comment>
<dbReference type="InterPro" id="IPR043519">
    <property type="entry name" value="NT_sf"/>
</dbReference>
<evidence type="ECO:0000313" key="1">
    <source>
        <dbReference type="EMBL" id="RGV31609.1"/>
    </source>
</evidence>
<proteinExistence type="predicted"/>
<evidence type="ECO:0000313" key="2">
    <source>
        <dbReference type="Proteomes" id="UP000283589"/>
    </source>
</evidence>
<organism evidence="1 2">
    <name type="scientific">Butyricimonas virosa</name>
    <dbReference type="NCBI Taxonomy" id="544645"/>
    <lineage>
        <taxon>Bacteria</taxon>
        <taxon>Pseudomonadati</taxon>
        <taxon>Bacteroidota</taxon>
        <taxon>Bacteroidia</taxon>
        <taxon>Bacteroidales</taxon>
        <taxon>Odoribacteraceae</taxon>
        <taxon>Butyricimonas</taxon>
    </lineage>
</organism>
<accession>A0A412WW41</accession>
<dbReference type="STRING" id="1121130.GCA_000519105_02940"/>
<sequence>MLYTETVTRSTLELLKKLEAERMMVGFNLAGGTSLSLYLGHRLSLDLDLFTPESFDAVQLEQFLKEEYGFRTDFMEKNTLKGTIDGVKIDCITHSYDYLEKPYIESGIRLYSMEDVIAMKLSAIADNGSRLKDFIDIAFLSTRFPFSSMLRMYERKFPNSNVIRPFKAITYFDDIDFEEDIVMVNGEYDWMSIEKRLIEMTKIQDKTFEAFPFSKKNIKNR</sequence>
<protein>
    <recommendedName>
        <fullName evidence="3">Nucleotidyl transferase AbiEii/AbiGii toxin family protein</fullName>
    </recommendedName>
</protein>
<dbReference type="InterPro" id="IPR014942">
    <property type="entry name" value="AbiEii"/>
</dbReference>
<evidence type="ECO:0008006" key="3">
    <source>
        <dbReference type="Google" id="ProtNLM"/>
    </source>
</evidence>
<gene>
    <name evidence="1" type="ORF">DWW18_16965</name>
</gene>
<dbReference type="Proteomes" id="UP000283589">
    <property type="component" value="Unassembled WGS sequence"/>
</dbReference>